<evidence type="ECO:0000313" key="1">
    <source>
        <dbReference type="EMBL" id="CAB4781331.1"/>
    </source>
</evidence>
<protein>
    <submittedName>
        <fullName evidence="1">Unannotated protein</fullName>
    </submittedName>
</protein>
<gene>
    <name evidence="1" type="ORF">UFOPK2958_00560</name>
</gene>
<dbReference type="AlphaFoldDB" id="A0A6J6W8X1"/>
<dbReference type="Pfam" id="PF22091">
    <property type="entry name" value="DUF6941"/>
    <property type="match status" value="1"/>
</dbReference>
<proteinExistence type="predicted"/>
<organism evidence="1">
    <name type="scientific">freshwater metagenome</name>
    <dbReference type="NCBI Taxonomy" id="449393"/>
    <lineage>
        <taxon>unclassified sequences</taxon>
        <taxon>metagenomes</taxon>
        <taxon>ecological metagenomes</taxon>
    </lineage>
</organism>
<dbReference type="EMBL" id="CAFAAB010000048">
    <property type="protein sequence ID" value="CAB4781331.1"/>
    <property type="molecule type" value="Genomic_DNA"/>
</dbReference>
<name>A0A6J6W8X1_9ZZZZ</name>
<reference evidence="1" key="1">
    <citation type="submission" date="2020-05" db="EMBL/GenBank/DDBJ databases">
        <authorList>
            <person name="Chiriac C."/>
            <person name="Salcher M."/>
            <person name="Ghai R."/>
            <person name="Kavagutti S V."/>
        </authorList>
    </citation>
    <scope>NUCLEOTIDE SEQUENCE</scope>
</reference>
<accession>A0A6J6W8X1</accession>
<dbReference type="InterPro" id="IPR054221">
    <property type="entry name" value="DUF6941"/>
</dbReference>
<sequence length="141" mass="15429">MNTTLLLCDNAEVHNGRLYLMGGGLTWIWANFPTPMAVAGLFDLEPSELGREMQVSIRIFQEDGSPAMGTDPSGNTFEYGFSDTIVTPASDATHDAELDFVWSAKWFGLTLAPGVYQMRLISDETGETVGQQHFTAYAANN</sequence>